<feature type="non-terminal residue" evidence="7">
    <location>
        <position position="1"/>
    </location>
</feature>
<dbReference type="PROSITE" id="PS50118">
    <property type="entry name" value="HMG_BOX_2"/>
    <property type="match status" value="1"/>
</dbReference>
<dbReference type="InterPro" id="IPR009071">
    <property type="entry name" value="HMG_box_dom"/>
</dbReference>
<evidence type="ECO:0000259" key="6">
    <source>
        <dbReference type="PROSITE" id="PS50118"/>
    </source>
</evidence>
<dbReference type="AlphaFoldDB" id="A0A0V0J6J3"/>
<feature type="DNA-binding region" description="HMG box" evidence="3">
    <location>
        <begin position="22"/>
        <end position="89"/>
    </location>
</feature>
<evidence type="ECO:0000313" key="7">
    <source>
        <dbReference type="EMBL" id="JAP61235.1"/>
    </source>
</evidence>
<organism evidence="7">
    <name type="scientific">Schistocephalus solidus</name>
    <name type="common">Tapeworm</name>
    <dbReference type="NCBI Taxonomy" id="70667"/>
    <lineage>
        <taxon>Eukaryota</taxon>
        <taxon>Metazoa</taxon>
        <taxon>Spiralia</taxon>
        <taxon>Lophotrochozoa</taxon>
        <taxon>Platyhelminthes</taxon>
        <taxon>Cestoda</taxon>
        <taxon>Eucestoda</taxon>
        <taxon>Diphyllobothriidea</taxon>
        <taxon>Diphyllobothriidae</taxon>
        <taxon>Schistocephalus</taxon>
    </lineage>
</organism>
<proteinExistence type="predicted"/>
<keyword evidence="1 3" id="KW-0238">DNA-binding</keyword>
<keyword evidence="4" id="KW-0175">Coiled coil</keyword>
<dbReference type="GO" id="GO:0005634">
    <property type="term" value="C:nucleus"/>
    <property type="evidence" value="ECO:0007669"/>
    <property type="project" value="UniProtKB-UniRule"/>
</dbReference>
<protein>
    <submittedName>
        <fullName evidence="7">High mobility group protein 20A</fullName>
    </submittedName>
</protein>
<dbReference type="SMART" id="SM00398">
    <property type="entry name" value="HMG"/>
    <property type="match status" value="1"/>
</dbReference>
<gene>
    <name evidence="7" type="primary">HM20A</name>
    <name evidence="7" type="ORF">TR88696</name>
</gene>
<feature type="compositionally biased region" description="Basic residues" evidence="5">
    <location>
        <begin position="112"/>
        <end position="121"/>
    </location>
</feature>
<dbReference type="SUPFAM" id="SSF47095">
    <property type="entry name" value="HMG-box"/>
    <property type="match status" value="1"/>
</dbReference>
<evidence type="ECO:0000256" key="4">
    <source>
        <dbReference type="SAM" id="Coils"/>
    </source>
</evidence>
<dbReference type="InterPro" id="IPR036910">
    <property type="entry name" value="HMG_box_dom_sf"/>
</dbReference>
<dbReference type="EMBL" id="GEEE01001990">
    <property type="protein sequence ID" value="JAP61235.1"/>
    <property type="molecule type" value="Transcribed_RNA"/>
</dbReference>
<sequence length="286" mass="32381">RSLPHSLYEMARLKKACDPNAPTRPRSSFNLYMRHRISQSEALSSKPFGERNRLIGLEWAALPPEQKQIFNEQASREREKYKADFEAYKQTQAFKDWQAKQEGLKGSLSPKSSKRGPKGKRTHEPEIDMASSPKTPRIPIFSEEFLAYNRQREMALRNLRKQATQLEEETALLSKHVENLTNASAKLELQIKSTEAQLAAEEALTQRFRKELTATFAELPVPTNGDVPRSPSSAKGFERITISSAESYMARLCELVCSGQHEDLKSKAVELLKSAVRTKSLTLCTV</sequence>
<evidence type="ECO:0000256" key="2">
    <source>
        <dbReference type="ARBA" id="ARBA00023242"/>
    </source>
</evidence>
<feature type="coiled-coil region" evidence="4">
    <location>
        <begin position="149"/>
        <end position="211"/>
    </location>
</feature>
<dbReference type="GO" id="GO:0003677">
    <property type="term" value="F:DNA binding"/>
    <property type="evidence" value="ECO:0007669"/>
    <property type="project" value="UniProtKB-UniRule"/>
</dbReference>
<dbReference type="PANTHER" id="PTHR46040:SF3">
    <property type="entry name" value="HIGH MOBILITY GROUP PROTEIN 2"/>
    <property type="match status" value="1"/>
</dbReference>
<dbReference type="Gene3D" id="1.10.30.10">
    <property type="entry name" value="High mobility group box domain"/>
    <property type="match status" value="1"/>
</dbReference>
<dbReference type="GO" id="GO:0010468">
    <property type="term" value="P:regulation of gene expression"/>
    <property type="evidence" value="ECO:0007669"/>
    <property type="project" value="TreeGrafter"/>
</dbReference>
<name>A0A0V0J6J3_SCHSO</name>
<evidence type="ECO:0000256" key="1">
    <source>
        <dbReference type="ARBA" id="ARBA00023125"/>
    </source>
</evidence>
<reference evidence="7" key="1">
    <citation type="submission" date="2016-01" db="EMBL/GenBank/DDBJ databases">
        <title>Reference transcriptome for the parasite Schistocephalus solidus: insights into the molecular evolution of parasitism.</title>
        <authorList>
            <person name="Hebert F.O."/>
            <person name="Grambauer S."/>
            <person name="Barber I."/>
            <person name="Landry C.R."/>
            <person name="Aubin-Horth N."/>
        </authorList>
    </citation>
    <scope>NUCLEOTIDE SEQUENCE</scope>
</reference>
<dbReference type="PANTHER" id="PTHR46040">
    <property type="entry name" value="HIGH MOBILITY GROUP PROTEIN 2"/>
    <property type="match status" value="1"/>
</dbReference>
<keyword evidence="2 3" id="KW-0539">Nucleus</keyword>
<feature type="domain" description="HMG box" evidence="6">
    <location>
        <begin position="22"/>
        <end position="89"/>
    </location>
</feature>
<accession>A0A0V0J6J3</accession>
<evidence type="ECO:0000256" key="3">
    <source>
        <dbReference type="PROSITE-ProRule" id="PRU00267"/>
    </source>
</evidence>
<dbReference type="InterPro" id="IPR051965">
    <property type="entry name" value="ChromReg_NeuronalGeneExpr"/>
</dbReference>
<dbReference type="Pfam" id="PF00505">
    <property type="entry name" value="HMG_box"/>
    <property type="match status" value="1"/>
</dbReference>
<evidence type="ECO:0000256" key="5">
    <source>
        <dbReference type="SAM" id="MobiDB-lite"/>
    </source>
</evidence>
<feature type="region of interest" description="Disordered" evidence="5">
    <location>
        <begin position="99"/>
        <end position="135"/>
    </location>
</feature>